<dbReference type="Proteomes" id="UP000077266">
    <property type="component" value="Unassembled WGS sequence"/>
</dbReference>
<dbReference type="EMBL" id="KV425904">
    <property type="protein sequence ID" value="KZV99949.1"/>
    <property type="molecule type" value="Genomic_DNA"/>
</dbReference>
<organism evidence="5 6">
    <name type="scientific">Exidia glandulosa HHB12029</name>
    <dbReference type="NCBI Taxonomy" id="1314781"/>
    <lineage>
        <taxon>Eukaryota</taxon>
        <taxon>Fungi</taxon>
        <taxon>Dikarya</taxon>
        <taxon>Basidiomycota</taxon>
        <taxon>Agaricomycotina</taxon>
        <taxon>Agaricomycetes</taxon>
        <taxon>Auriculariales</taxon>
        <taxon>Exidiaceae</taxon>
        <taxon>Exidia</taxon>
    </lineage>
</organism>
<dbReference type="PANTHER" id="PTHR23023">
    <property type="entry name" value="DIMETHYLANILINE MONOOXYGENASE"/>
    <property type="match status" value="1"/>
</dbReference>
<name>A0A166BCK2_EXIGL</name>
<dbReference type="PRINTS" id="PR00419">
    <property type="entry name" value="ADXRDTASE"/>
</dbReference>
<dbReference type="InterPro" id="IPR036188">
    <property type="entry name" value="FAD/NAD-bd_sf"/>
</dbReference>
<keyword evidence="2" id="KW-0285">Flavoprotein</keyword>
<dbReference type="InParanoid" id="A0A166BCK2"/>
<evidence type="ECO:0000313" key="5">
    <source>
        <dbReference type="EMBL" id="KZV99949.1"/>
    </source>
</evidence>
<dbReference type="STRING" id="1314781.A0A166BCK2"/>
<evidence type="ECO:0000256" key="3">
    <source>
        <dbReference type="ARBA" id="ARBA00022827"/>
    </source>
</evidence>
<evidence type="ECO:0000256" key="2">
    <source>
        <dbReference type="ARBA" id="ARBA00022630"/>
    </source>
</evidence>
<evidence type="ECO:0000256" key="4">
    <source>
        <dbReference type="ARBA" id="ARBA00023002"/>
    </source>
</evidence>
<dbReference type="Gene3D" id="3.50.50.60">
    <property type="entry name" value="FAD/NAD(P)-binding domain"/>
    <property type="match status" value="1"/>
</dbReference>
<dbReference type="SUPFAM" id="SSF51905">
    <property type="entry name" value="FAD/NAD(P)-binding domain"/>
    <property type="match status" value="1"/>
</dbReference>
<sequence>MITIYPMLATLLDVFWYGVQYVLRLLFKQNAPTRISTRPGPLGRIAIIGAGVTGISSAAHCITNGFEVVIFEARPSIGGVWSQVTASSGLQIHSMLYRFHPSVWWRSAYPQRDEILSEIRKVWAEYDLERRTRFNTPVLSVTRMHPELTATPGSTRWLVNGVQDEIFDAVIVAVGTCGSPRREILPHADQFAGTVVHSSELDGETLRGKNVVVVGGGSSGIEAVETAVSHGAQDVHIVSREDRWIIPRNIVFDTLISLQRSTRGPISYLFELVVAIGHYRGAKDVLPLKRTIFDSTPVINNTFIKSVRHGRARLVRGKAAAFTERGVLLDAEVPDVDEEHSVSCRQEIAADAVVTAAGYSRPSLQFLQADLFPKKYTCPNLFLQTFCTEDWSLLLTNASYVDGIGTVGHFHIGICKPYSASRFVNPSSLTSIRPTRGEMKAWVNHAGGLDFITYMDMMSWLVRFHLTETRRLRWILFTFTGWSCSRVSTM</sequence>
<dbReference type="GO" id="GO:0004499">
    <property type="term" value="F:N,N-dimethylaniline monooxygenase activity"/>
    <property type="evidence" value="ECO:0007669"/>
    <property type="project" value="InterPro"/>
</dbReference>
<keyword evidence="4" id="KW-0560">Oxidoreductase</keyword>
<protein>
    <submittedName>
        <fullName evidence="5">FAD/NAD(P)-binding domain-containing protein</fullName>
    </submittedName>
</protein>
<keyword evidence="6" id="KW-1185">Reference proteome</keyword>
<gene>
    <name evidence="5" type="ORF">EXIGLDRAFT_831027</name>
</gene>
<evidence type="ECO:0000313" key="6">
    <source>
        <dbReference type="Proteomes" id="UP000077266"/>
    </source>
</evidence>
<evidence type="ECO:0000256" key="1">
    <source>
        <dbReference type="ARBA" id="ARBA00009183"/>
    </source>
</evidence>
<proteinExistence type="inferred from homology"/>
<dbReference type="AlphaFoldDB" id="A0A166BCK2"/>
<dbReference type="Pfam" id="PF00743">
    <property type="entry name" value="FMO-like"/>
    <property type="match status" value="1"/>
</dbReference>
<accession>A0A166BCK2</accession>
<dbReference type="GO" id="GO:0050660">
    <property type="term" value="F:flavin adenine dinucleotide binding"/>
    <property type="evidence" value="ECO:0007669"/>
    <property type="project" value="InterPro"/>
</dbReference>
<dbReference type="OrthoDB" id="66881at2759"/>
<reference evidence="5 6" key="1">
    <citation type="journal article" date="2016" name="Mol. Biol. Evol.">
        <title>Comparative Genomics of Early-Diverging Mushroom-Forming Fungi Provides Insights into the Origins of Lignocellulose Decay Capabilities.</title>
        <authorList>
            <person name="Nagy L.G."/>
            <person name="Riley R."/>
            <person name="Tritt A."/>
            <person name="Adam C."/>
            <person name="Daum C."/>
            <person name="Floudas D."/>
            <person name="Sun H."/>
            <person name="Yadav J.S."/>
            <person name="Pangilinan J."/>
            <person name="Larsson K.H."/>
            <person name="Matsuura K."/>
            <person name="Barry K."/>
            <person name="Labutti K."/>
            <person name="Kuo R."/>
            <person name="Ohm R.A."/>
            <person name="Bhattacharya S.S."/>
            <person name="Shirouzu T."/>
            <person name="Yoshinaga Y."/>
            <person name="Martin F.M."/>
            <person name="Grigoriev I.V."/>
            <person name="Hibbett D.S."/>
        </authorList>
    </citation>
    <scope>NUCLEOTIDE SEQUENCE [LARGE SCALE GENOMIC DNA]</scope>
    <source>
        <strain evidence="5 6">HHB12029</strain>
    </source>
</reference>
<dbReference type="InterPro" id="IPR050346">
    <property type="entry name" value="FMO-like"/>
</dbReference>
<keyword evidence="3" id="KW-0274">FAD</keyword>
<dbReference type="InterPro" id="IPR020946">
    <property type="entry name" value="Flavin_mOase-like"/>
</dbReference>
<comment type="similarity">
    <text evidence="1">Belongs to the FMO family.</text>
</comment>
<dbReference type="GO" id="GO:0050661">
    <property type="term" value="F:NADP binding"/>
    <property type="evidence" value="ECO:0007669"/>
    <property type="project" value="InterPro"/>
</dbReference>